<evidence type="ECO:0000256" key="5">
    <source>
        <dbReference type="SAM" id="MobiDB-lite"/>
    </source>
</evidence>
<reference evidence="7" key="1">
    <citation type="journal article" date="2020" name="Stud. Mycol.">
        <title>101 Dothideomycetes genomes: a test case for predicting lifestyles and emergence of pathogens.</title>
        <authorList>
            <person name="Haridas S."/>
            <person name="Albert R."/>
            <person name="Binder M."/>
            <person name="Bloem J."/>
            <person name="Labutti K."/>
            <person name="Salamov A."/>
            <person name="Andreopoulos B."/>
            <person name="Baker S."/>
            <person name="Barry K."/>
            <person name="Bills G."/>
            <person name="Bluhm B."/>
            <person name="Cannon C."/>
            <person name="Castanera R."/>
            <person name="Culley D."/>
            <person name="Daum C."/>
            <person name="Ezra D."/>
            <person name="Gonzalez J."/>
            <person name="Henrissat B."/>
            <person name="Kuo A."/>
            <person name="Liang C."/>
            <person name="Lipzen A."/>
            <person name="Lutzoni F."/>
            <person name="Magnuson J."/>
            <person name="Mondo S."/>
            <person name="Nolan M."/>
            <person name="Ohm R."/>
            <person name="Pangilinan J."/>
            <person name="Park H.-J."/>
            <person name="Ramirez L."/>
            <person name="Alfaro M."/>
            <person name="Sun H."/>
            <person name="Tritt A."/>
            <person name="Yoshinaga Y."/>
            <person name="Zwiers L.-H."/>
            <person name="Turgeon B."/>
            <person name="Goodwin S."/>
            <person name="Spatafora J."/>
            <person name="Crous P."/>
            <person name="Grigoriev I."/>
        </authorList>
    </citation>
    <scope>NUCLEOTIDE SEQUENCE</scope>
    <source>
        <strain evidence="7">CBS 122368</strain>
    </source>
</reference>
<evidence type="ECO:0000313" key="7">
    <source>
        <dbReference type="EMBL" id="KAF2243146.1"/>
    </source>
</evidence>
<dbReference type="Proteomes" id="UP000800094">
    <property type="component" value="Unassembled WGS sequence"/>
</dbReference>
<dbReference type="GO" id="GO:0046486">
    <property type="term" value="P:glycerolipid metabolic process"/>
    <property type="evidence" value="ECO:0007669"/>
    <property type="project" value="UniProtKB-ARBA"/>
</dbReference>
<dbReference type="InterPro" id="IPR002641">
    <property type="entry name" value="PNPLA_dom"/>
</dbReference>
<evidence type="ECO:0000256" key="3">
    <source>
        <dbReference type="ARBA" id="ARBA00023098"/>
    </source>
</evidence>
<sequence length="701" mass="77885">MAATAHGGIRGIVELEVLRVIEGQLKGIPISAFFDLIVGTSTGGIISLGFGVKNWDIKGCTHRFKKLCHNAFCPRTFHSVPLLGRMITLKHAAKYETTPLRNALQEAFGQDYLFGPTRAVADHPAARVAVTATDEACKTEIILANYSREDTSRSKRRKAHYDFPRPDNPDLELKVWEAAAATSAAPSYFKPFVHGPTKRTYLDGALYHNNPVWLANRERKLLWPDVADKHPDILLSIGTGQNEDQIKKELPVEPRSPRSARRRARRAEKDEAQKPGWTPFPRLRQMYMAAHNRMDNILDAEITWRDFCDDVANIEASSHGSSRYVRINPNIGRDPPRLDEVGELKRLQEEARSSLKSSDSQAQLEKVVHVLVPSSFYYERTSAPRGEVDNMCSCLGRICCRFENGSEELRKLGDYFRDRQQTGEFEPYFELEYEGDLTRAHMVSISPTIVSEMSNRSSFDVGTLDIRVQKRMTEVTISLHLRSRDGIQGKYPISGFPRAIMVEESQRGVVQDGNVPLPTAKLLTLVDRLKPKKSRRSTGSVNLGETSIQREAPERRNVTEPAVLSRASAGSIAVHELSPGPNLPGQQLMRGSGKFELMQEYPGIHKTAEHHLESRVGDPHIGNNAAGHKHHSSGSGIVQMHERRVQASTMIAGPPNPPATKAAQTDDLPDPASYHTNTQFTAGRGADPAAVELPGGTEDEV</sequence>
<dbReference type="AlphaFoldDB" id="A0A6A6HYP9"/>
<feature type="domain" description="PNPLA" evidence="6">
    <location>
        <begin position="2"/>
        <end position="216"/>
    </location>
</feature>
<feature type="region of interest" description="Disordered" evidence="5">
    <location>
        <begin position="245"/>
        <end position="278"/>
    </location>
</feature>
<feature type="active site" description="Nucleophile" evidence="4">
    <location>
        <position position="41"/>
    </location>
</feature>
<evidence type="ECO:0000313" key="8">
    <source>
        <dbReference type="Proteomes" id="UP000800094"/>
    </source>
</evidence>
<feature type="short sequence motif" description="GXSXG" evidence="4">
    <location>
        <begin position="39"/>
        <end position="43"/>
    </location>
</feature>
<dbReference type="OrthoDB" id="3798950at2759"/>
<dbReference type="RefSeq" id="XP_033678150.1">
    <property type="nucleotide sequence ID" value="XM_033834024.1"/>
</dbReference>
<evidence type="ECO:0000256" key="4">
    <source>
        <dbReference type="PROSITE-ProRule" id="PRU01161"/>
    </source>
</evidence>
<accession>A0A6A6HYP9</accession>
<organism evidence="7 8">
    <name type="scientific">Trematosphaeria pertusa</name>
    <dbReference type="NCBI Taxonomy" id="390896"/>
    <lineage>
        <taxon>Eukaryota</taxon>
        <taxon>Fungi</taxon>
        <taxon>Dikarya</taxon>
        <taxon>Ascomycota</taxon>
        <taxon>Pezizomycotina</taxon>
        <taxon>Dothideomycetes</taxon>
        <taxon>Pleosporomycetidae</taxon>
        <taxon>Pleosporales</taxon>
        <taxon>Massarineae</taxon>
        <taxon>Trematosphaeriaceae</taxon>
        <taxon>Trematosphaeria</taxon>
    </lineage>
</organism>
<keyword evidence="3 4" id="KW-0443">Lipid metabolism</keyword>
<dbReference type="GO" id="GO:0016042">
    <property type="term" value="P:lipid catabolic process"/>
    <property type="evidence" value="ECO:0007669"/>
    <property type="project" value="UniProtKB-UniRule"/>
</dbReference>
<protein>
    <submittedName>
        <fullName evidence="7">FabD/lysophospholipase-like protein</fullName>
    </submittedName>
</protein>
<name>A0A6A6HYP9_9PLEO</name>
<feature type="compositionally biased region" description="Basic and acidic residues" evidence="5">
    <location>
        <begin position="245"/>
        <end position="256"/>
    </location>
</feature>
<feature type="short sequence motif" description="DGA/G" evidence="4">
    <location>
        <begin position="203"/>
        <end position="205"/>
    </location>
</feature>
<dbReference type="Gene3D" id="3.40.1090.10">
    <property type="entry name" value="Cytosolic phospholipase A2 catalytic domain"/>
    <property type="match status" value="1"/>
</dbReference>
<gene>
    <name evidence="7" type="ORF">BU26DRAFT_570541</name>
</gene>
<dbReference type="PROSITE" id="PS51635">
    <property type="entry name" value="PNPLA"/>
    <property type="match status" value="1"/>
</dbReference>
<dbReference type="SUPFAM" id="SSF52151">
    <property type="entry name" value="FabD/lysophospholipase-like"/>
    <property type="match status" value="1"/>
</dbReference>
<keyword evidence="2 4" id="KW-0442">Lipid degradation</keyword>
<evidence type="ECO:0000256" key="2">
    <source>
        <dbReference type="ARBA" id="ARBA00022963"/>
    </source>
</evidence>
<dbReference type="EMBL" id="ML987206">
    <property type="protein sequence ID" value="KAF2243146.1"/>
    <property type="molecule type" value="Genomic_DNA"/>
</dbReference>
<keyword evidence="1 4" id="KW-0378">Hydrolase</keyword>
<dbReference type="GO" id="GO:0019369">
    <property type="term" value="P:arachidonate metabolic process"/>
    <property type="evidence" value="ECO:0007669"/>
    <property type="project" value="TreeGrafter"/>
</dbReference>
<comment type="caution">
    <text evidence="4">Lacks conserved residue(s) required for the propagation of feature annotation.</text>
</comment>
<dbReference type="PANTHER" id="PTHR24185">
    <property type="entry name" value="CALCIUM-INDEPENDENT PHOSPHOLIPASE A2-GAMMA"/>
    <property type="match status" value="1"/>
</dbReference>
<proteinExistence type="predicted"/>
<dbReference type="InterPro" id="IPR016035">
    <property type="entry name" value="Acyl_Trfase/lysoPLipase"/>
</dbReference>
<evidence type="ECO:0000256" key="1">
    <source>
        <dbReference type="ARBA" id="ARBA00022801"/>
    </source>
</evidence>
<dbReference type="GO" id="GO:0016020">
    <property type="term" value="C:membrane"/>
    <property type="evidence" value="ECO:0007669"/>
    <property type="project" value="TreeGrafter"/>
</dbReference>
<feature type="active site" description="Proton acceptor" evidence="4">
    <location>
        <position position="203"/>
    </location>
</feature>
<dbReference type="Pfam" id="PF01734">
    <property type="entry name" value="Patatin"/>
    <property type="match status" value="1"/>
</dbReference>
<feature type="region of interest" description="Disordered" evidence="5">
    <location>
        <begin position="651"/>
        <end position="701"/>
    </location>
</feature>
<dbReference type="GO" id="GO:0047499">
    <property type="term" value="F:calcium-independent phospholipase A2 activity"/>
    <property type="evidence" value="ECO:0007669"/>
    <property type="project" value="TreeGrafter"/>
</dbReference>
<keyword evidence="8" id="KW-1185">Reference proteome</keyword>
<dbReference type="CDD" id="cd07199">
    <property type="entry name" value="Pat17_PNPLA8_PNPLA9_like"/>
    <property type="match status" value="1"/>
</dbReference>
<evidence type="ECO:0000259" key="6">
    <source>
        <dbReference type="PROSITE" id="PS51635"/>
    </source>
</evidence>
<dbReference type="PANTHER" id="PTHR24185:SF1">
    <property type="entry name" value="CALCIUM-INDEPENDENT PHOSPHOLIPASE A2-GAMMA"/>
    <property type="match status" value="1"/>
</dbReference>
<dbReference type="GeneID" id="54587354"/>